<proteinExistence type="predicted"/>
<evidence type="ECO:0000313" key="2">
    <source>
        <dbReference type="EMBL" id="KAF7394311.1"/>
    </source>
</evidence>
<comment type="caution">
    <text evidence="2">The sequence shown here is derived from an EMBL/GenBank/DDBJ whole genome shotgun (WGS) entry which is preliminary data.</text>
</comment>
<organism evidence="2 3">
    <name type="scientific">Vespula pensylvanica</name>
    <name type="common">Western yellow jacket</name>
    <name type="synonym">Wasp</name>
    <dbReference type="NCBI Taxonomy" id="30213"/>
    <lineage>
        <taxon>Eukaryota</taxon>
        <taxon>Metazoa</taxon>
        <taxon>Ecdysozoa</taxon>
        <taxon>Arthropoda</taxon>
        <taxon>Hexapoda</taxon>
        <taxon>Insecta</taxon>
        <taxon>Pterygota</taxon>
        <taxon>Neoptera</taxon>
        <taxon>Endopterygota</taxon>
        <taxon>Hymenoptera</taxon>
        <taxon>Apocrita</taxon>
        <taxon>Aculeata</taxon>
        <taxon>Vespoidea</taxon>
        <taxon>Vespidae</taxon>
        <taxon>Vespinae</taxon>
        <taxon>Vespula</taxon>
    </lineage>
</organism>
<evidence type="ECO:0000313" key="3">
    <source>
        <dbReference type="Proteomes" id="UP000600918"/>
    </source>
</evidence>
<dbReference type="AlphaFoldDB" id="A0A834JTV9"/>
<keyword evidence="3" id="KW-1185">Reference proteome</keyword>
<dbReference type="Proteomes" id="UP000600918">
    <property type="component" value="Unassembled WGS sequence"/>
</dbReference>
<protein>
    <submittedName>
        <fullName evidence="2">Uncharacterized protein</fullName>
    </submittedName>
</protein>
<reference evidence="2" key="1">
    <citation type="journal article" date="2020" name="G3 (Bethesda)">
        <title>High-Quality Assemblies for Three Invasive Social Wasps from the &lt;i&gt;Vespula&lt;/i&gt; Genus.</title>
        <authorList>
            <person name="Harrop T.W.R."/>
            <person name="Guhlin J."/>
            <person name="McLaughlin G.M."/>
            <person name="Permina E."/>
            <person name="Stockwell P."/>
            <person name="Gilligan J."/>
            <person name="Le Lec M.F."/>
            <person name="Gruber M.A.M."/>
            <person name="Quinn O."/>
            <person name="Lovegrove M."/>
            <person name="Duncan E.J."/>
            <person name="Remnant E.J."/>
            <person name="Van Eeckhoven J."/>
            <person name="Graham B."/>
            <person name="Knapp R.A."/>
            <person name="Langford K.W."/>
            <person name="Kronenberg Z."/>
            <person name="Press M.O."/>
            <person name="Eacker S.M."/>
            <person name="Wilson-Rankin E.E."/>
            <person name="Purcell J."/>
            <person name="Lester P.J."/>
            <person name="Dearden P.K."/>
        </authorList>
    </citation>
    <scope>NUCLEOTIDE SEQUENCE</scope>
    <source>
        <strain evidence="2">Volc-1</strain>
    </source>
</reference>
<feature type="signal peptide" evidence="1">
    <location>
        <begin position="1"/>
        <end position="19"/>
    </location>
</feature>
<accession>A0A834JTV9</accession>
<evidence type="ECO:0000256" key="1">
    <source>
        <dbReference type="SAM" id="SignalP"/>
    </source>
</evidence>
<keyword evidence="1" id="KW-0732">Signal</keyword>
<name>A0A834JTV9_VESPE</name>
<gene>
    <name evidence="2" type="ORF">H0235_016906</name>
</gene>
<feature type="chain" id="PRO_5032344068" evidence="1">
    <location>
        <begin position="20"/>
        <end position="228"/>
    </location>
</feature>
<sequence length="228" mass="25156">MKTLLILVGLLLEIHLYFTESHAKHQQESSSKNIVESLNALEGKGDDVLEGPISEVVAQSGGKAVLPCKITDPGAGTWFLAKSSVYFGGKKNEIEDISLKENVGESRHRKYKSIVLSCDILRNSISLHAYDSYFGIAIKGKHQIDISAAELAKARTEGLNVVVSQLTIRPRSSSNPDCYLAFNDIFKIPTKPFCPLDRAVYAITLFTKKPSSLNALQTVNMLQKIYKK</sequence>
<dbReference type="EMBL" id="JACSDY010000021">
    <property type="protein sequence ID" value="KAF7394311.1"/>
    <property type="molecule type" value="Genomic_DNA"/>
</dbReference>